<evidence type="ECO:0000313" key="5">
    <source>
        <dbReference type="EMBL" id="ABP77234.1"/>
    </source>
</evidence>
<dbReference type="KEGG" id="spc:Sputcn32_3525"/>
<reference evidence="5" key="1">
    <citation type="submission" date="2007-04" db="EMBL/GenBank/DDBJ databases">
        <title>Complete sequence of Shewanella putrefaciens CN-32.</title>
        <authorList>
            <consortium name="US DOE Joint Genome Institute"/>
            <person name="Copeland A."/>
            <person name="Lucas S."/>
            <person name="Lapidus A."/>
            <person name="Barry K."/>
            <person name="Detter J.C."/>
            <person name="Glavina del Rio T."/>
            <person name="Hammon N."/>
            <person name="Israni S."/>
            <person name="Dalin E."/>
            <person name="Tice H."/>
            <person name="Pitluck S."/>
            <person name="Chain P."/>
            <person name="Malfatti S."/>
            <person name="Shin M."/>
            <person name="Vergez L."/>
            <person name="Schmutz J."/>
            <person name="Larimer F."/>
            <person name="Land M."/>
            <person name="Hauser L."/>
            <person name="Kyrpides N."/>
            <person name="Mikhailova N."/>
            <person name="Romine M.F."/>
            <person name="Fredrickson J."/>
            <person name="Tiedje J."/>
            <person name="Richardson P."/>
        </authorList>
    </citation>
    <scope>NUCLEOTIDE SEQUENCE [LARGE SCALE GENOMIC DNA]</scope>
    <source>
        <strain evidence="5">CN-32</strain>
    </source>
</reference>
<keyword evidence="3" id="KW-0238">DNA-binding</keyword>
<feature type="domain" description="Type I restriction modification DNA specificity" evidence="4">
    <location>
        <begin position="226"/>
        <end position="375"/>
    </location>
</feature>
<dbReference type="eggNOG" id="COG0732">
    <property type="taxonomic scope" value="Bacteria"/>
</dbReference>
<dbReference type="STRING" id="319224.Sputcn32_3525"/>
<name>A4YBA1_SHEPC</name>
<dbReference type="SUPFAM" id="SSF116734">
    <property type="entry name" value="DNA methylase specificity domain"/>
    <property type="match status" value="2"/>
</dbReference>
<dbReference type="AlphaFoldDB" id="A4YBA1"/>
<dbReference type="PANTHER" id="PTHR30408">
    <property type="entry name" value="TYPE-1 RESTRICTION ENZYME ECOKI SPECIFICITY PROTEIN"/>
    <property type="match status" value="1"/>
</dbReference>
<evidence type="ECO:0000256" key="3">
    <source>
        <dbReference type="ARBA" id="ARBA00023125"/>
    </source>
</evidence>
<keyword evidence="2" id="KW-0680">Restriction system</keyword>
<evidence type="ECO:0000259" key="4">
    <source>
        <dbReference type="Pfam" id="PF01420"/>
    </source>
</evidence>
<feature type="domain" description="Type I restriction modification DNA specificity" evidence="4">
    <location>
        <begin position="8"/>
        <end position="181"/>
    </location>
</feature>
<dbReference type="GO" id="GO:0003677">
    <property type="term" value="F:DNA binding"/>
    <property type="evidence" value="ECO:0007669"/>
    <property type="project" value="UniProtKB-KW"/>
</dbReference>
<evidence type="ECO:0000256" key="2">
    <source>
        <dbReference type="ARBA" id="ARBA00022747"/>
    </source>
</evidence>
<dbReference type="Pfam" id="PF01420">
    <property type="entry name" value="Methylase_S"/>
    <property type="match status" value="2"/>
</dbReference>
<protein>
    <submittedName>
        <fullName evidence="5">Restriction modification system DNA specificity domain</fullName>
    </submittedName>
</protein>
<dbReference type="GO" id="GO:0009307">
    <property type="term" value="P:DNA restriction-modification system"/>
    <property type="evidence" value="ECO:0007669"/>
    <property type="project" value="UniProtKB-KW"/>
</dbReference>
<dbReference type="InterPro" id="IPR044946">
    <property type="entry name" value="Restrct_endonuc_typeI_TRD_sf"/>
</dbReference>
<dbReference type="CDD" id="cd17246">
    <property type="entry name" value="RMtype1_S_SonII-TRD2-CR2_like"/>
    <property type="match status" value="1"/>
</dbReference>
<dbReference type="InterPro" id="IPR052021">
    <property type="entry name" value="Type-I_RS_S_subunit"/>
</dbReference>
<dbReference type="CDD" id="cd17515">
    <property type="entry name" value="RMtype1_S_MjaORF132P_Sau1132ORF3780P-TRD1-CR1_like"/>
    <property type="match status" value="1"/>
</dbReference>
<dbReference type="InterPro" id="IPR000055">
    <property type="entry name" value="Restrct_endonuc_typeI_TRD"/>
</dbReference>
<dbReference type="REBASE" id="15208">
    <property type="entry name" value="S.SpuCNORF3524P"/>
</dbReference>
<dbReference type="HOGENOM" id="CLU_021095_2_2_6"/>
<sequence length="420" mass="46955">MKANYITTIGGIAEIYDGPHATPKKLEQGPYFLSISSLDKGRLELNKSAFLSEDDFKKWTKRVTPQEGDLLFSYETRLGEAALMPAGVRACLGRRMGLLRLNKAKVTPEYALYAYLSPAFQQTIKANTLTGATVDRIALNDLPNFPIRIPPIEEQKKVAKLLSGIDKKIELNNHINAELEAMAKTLYDYWFVQFDFPDDSPQRKGKPYKSSGGKMVYNPILKREIPEGWGVKKLSEIAMTGSGGTPLSSNPEFYENGTIPWINSGELNSQFIVSTSNFITELGLEKSSAKLCPKNTILMAMYGATAGKVSFIDFPATTNQAICTINPFDQEMNVYLKFTLERLYQYLINLSSGSARDNLSQDKIKSLDVVIPAPSALTQFHEFTKSKMELILTNLKENQELTSLRDWLLPMLMNGQVTVK</sequence>
<organism evidence="5">
    <name type="scientific">Shewanella putrefaciens (strain CN-32 / ATCC BAA-453)</name>
    <dbReference type="NCBI Taxonomy" id="319224"/>
    <lineage>
        <taxon>Bacteria</taxon>
        <taxon>Pseudomonadati</taxon>
        <taxon>Pseudomonadota</taxon>
        <taxon>Gammaproteobacteria</taxon>
        <taxon>Alteromonadales</taxon>
        <taxon>Shewanellaceae</taxon>
        <taxon>Shewanella</taxon>
    </lineage>
</organism>
<comment type="similarity">
    <text evidence="1">Belongs to the type-I restriction system S methylase family.</text>
</comment>
<gene>
    <name evidence="5" type="ordered locus">Sputcn32_3525</name>
</gene>
<accession>A4YBA1</accession>
<dbReference type="PANTHER" id="PTHR30408:SF13">
    <property type="entry name" value="TYPE I RESTRICTION ENZYME HINDI SPECIFICITY SUBUNIT"/>
    <property type="match status" value="1"/>
</dbReference>
<dbReference type="Gene3D" id="3.90.220.20">
    <property type="entry name" value="DNA methylase specificity domains"/>
    <property type="match status" value="2"/>
</dbReference>
<evidence type="ECO:0000256" key="1">
    <source>
        <dbReference type="ARBA" id="ARBA00010923"/>
    </source>
</evidence>
<dbReference type="EMBL" id="CP000681">
    <property type="protein sequence ID" value="ABP77234.1"/>
    <property type="molecule type" value="Genomic_DNA"/>
</dbReference>
<proteinExistence type="inferred from homology"/>